<gene>
    <name evidence="1" type="ORF">A7X83_01705</name>
</gene>
<dbReference type="AlphaFoldDB" id="A0A2W6HXN9"/>
<organism evidence="1 2">
    <name type="scientific">Stenotrophomonas maltophilia</name>
    <name type="common">Pseudomonas maltophilia</name>
    <name type="synonym">Xanthomonas maltophilia</name>
    <dbReference type="NCBI Taxonomy" id="40324"/>
    <lineage>
        <taxon>Bacteria</taxon>
        <taxon>Pseudomonadati</taxon>
        <taxon>Pseudomonadota</taxon>
        <taxon>Gammaproteobacteria</taxon>
        <taxon>Lysobacterales</taxon>
        <taxon>Lysobacteraceae</taxon>
        <taxon>Stenotrophomonas</taxon>
        <taxon>Stenotrophomonas maltophilia group</taxon>
    </lineage>
</organism>
<dbReference type="Proteomes" id="UP000249614">
    <property type="component" value="Unassembled WGS sequence"/>
</dbReference>
<comment type="caution">
    <text evidence="1">The sequence shown here is derived from an EMBL/GenBank/DDBJ whole genome shotgun (WGS) entry which is preliminary data.</text>
</comment>
<dbReference type="EMBL" id="LXXM01000226">
    <property type="protein sequence ID" value="PZS87684.1"/>
    <property type="molecule type" value="Genomic_DNA"/>
</dbReference>
<dbReference type="RefSeq" id="WP_111113647.1">
    <property type="nucleotide sequence ID" value="NZ_LXXM01000226.1"/>
</dbReference>
<reference evidence="1 2" key="1">
    <citation type="submission" date="2016-05" db="EMBL/GenBank/DDBJ databases">
        <authorList>
            <person name="Lavstsen T."/>
            <person name="Jespersen J.S."/>
        </authorList>
    </citation>
    <scope>NUCLEOTIDE SEQUENCE [LARGE SCALE GENOMIC DNA]</scope>
    <source>
        <strain evidence="1 2">SM-5815</strain>
    </source>
</reference>
<evidence type="ECO:0000313" key="1">
    <source>
        <dbReference type="EMBL" id="PZS87684.1"/>
    </source>
</evidence>
<protein>
    <submittedName>
        <fullName evidence="1">Uncharacterized protein</fullName>
    </submittedName>
</protein>
<evidence type="ECO:0000313" key="2">
    <source>
        <dbReference type="Proteomes" id="UP000249614"/>
    </source>
</evidence>
<accession>A0A2W6HXN9</accession>
<name>A0A2W6HXN9_STEMA</name>
<proteinExistence type="predicted"/>
<sequence length="147" mass="16481">MKETWYCAECGSRDIRHDGILQWDGEAEDWVVLSSLDDSWCEACARKGLDEKGEPTWGQVPEFTVVVYIPEGPQAGEVLLQRPVEPNEAMDARAIAQSVADEQEQELADSDGHIPNCGGDLRVEFRRDPDNSVVIFSGESFYYRRAA</sequence>